<organism evidence="1 2">
    <name type="scientific">Chryseobacterium culicis</name>
    <dbReference type="NCBI Taxonomy" id="680127"/>
    <lineage>
        <taxon>Bacteria</taxon>
        <taxon>Pseudomonadati</taxon>
        <taxon>Bacteroidota</taxon>
        <taxon>Flavobacteriia</taxon>
        <taxon>Flavobacteriales</taxon>
        <taxon>Weeksellaceae</taxon>
        <taxon>Chryseobacterium group</taxon>
        <taxon>Chryseobacterium</taxon>
    </lineage>
</organism>
<reference evidence="1 2" key="1">
    <citation type="submission" date="2016-10" db="EMBL/GenBank/DDBJ databases">
        <authorList>
            <person name="de Groot N.N."/>
        </authorList>
    </citation>
    <scope>NUCLEOTIDE SEQUENCE [LARGE SCALE GENOMIC DNA]</scope>
    <source>
        <strain evidence="1 2">DSM 23031</strain>
    </source>
</reference>
<evidence type="ECO:0008006" key="3">
    <source>
        <dbReference type="Google" id="ProtNLM"/>
    </source>
</evidence>
<protein>
    <recommendedName>
        <fullName evidence="3">Zf-HC2 domain-containing protein</fullName>
    </recommendedName>
</protein>
<dbReference type="AlphaFoldDB" id="A0A1H6HMQ8"/>
<proteinExistence type="predicted"/>
<dbReference type="EMBL" id="FNWQ01000004">
    <property type="protein sequence ID" value="SEH36776.1"/>
    <property type="molecule type" value="Genomic_DNA"/>
</dbReference>
<accession>A0A1H6HMQ8</accession>
<evidence type="ECO:0000313" key="1">
    <source>
        <dbReference type="EMBL" id="SEH36776.1"/>
    </source>
</evidence>
<dbReference type="OrthoDB" id="886726at2"/>
<gene>
    <name evidence="1" type="ORF">SAMN05421593_3299</name>
</gene>
<name>A0A1H6HMQ8_CHRCI</name>
<dbReference type="RefSeq" id="WP_089694156.1">
    <property type="nucleotide sequence ID" value="NZ_FNWQ01000004.1"/>
</dbReference>
<dbReference type="Proteomes" id="UP000198561">
    <property type="component" value="Unassembled WGS sequence"/>
</dbReference>
<dbReference type="STRING" id="680127.SAMN05421593_3299"/>
<evidence type="ECO:0000313" key="2">
    <source>
        <dbReference type="Proteomes" id="UP000198561"/>
    </source>
</evidence>
<sequence length="89" mass="10754">MIRRILHLLFLPCSEATLLMEKRNAQSISPKENRMLSMHLMICKWCRMYNEKLALLDKVFKKKFSEEKTEINESEIQDFKNKMIDKLNF</sequence>